<dbReference type="InterPro" id="IPR006600">
    <property type="entry name" value="HTH_CenpB_DNA-bd_dom"/>
</dbReference>
<dbReference type="InterPro" id="IPR009057">
    <property type="entry name" value="Homeodomain-like_sf"/>
</dbReference>
<sequence>MKIPVSGPILQEKVRTIATTLGLSGWLTKFKARHNILQLTINSERGDTDAMTVEEWNAKLPAIIEGYAPKDIYNMDETGVSYRGSPDKTLCVKGEQCTEGKESNQR</sequence>
<feature type="domain" description="HTH CENPB-type" evidence="3">
    <location>
        <begin position="1"/>
        <end position="40"/>
    </location>
</feature>
<proteinExistence type="predicted"/>
<dbReference type="PROSITE" id="PS51253">
    <property type="entry name" value="HTH_CENPB"/>
    <property type="match status" value="1"/>
</dbReference>
<keyword evidence="4" id="KW-1185">Reference proteome</keyword>
<comment type="subcellular location">
    <subcellularLocation>
        <location evidence="1">Nucleus</location>
    </subcellularLocation>
</comment>
<dbReference type="RefSeq" id="XP_013787056.1">
    <property type="nucleotide sequence ID" value="XM_013931602.1"/>
</dbReference>
<evidence type="ECO:0000313" key="4">
    <source>
        <dbReference type="Proteomes" id="UP000694941"/>
    </source>
</evidence>
<dbReference type="Pfam" id="PF03221">
    <property type="entry name" value="HTH_Tnp_Tc5"/>
    <property type="match status" value="1"/>
</dbReference>
<evidence type="ECO:0000259" key="3">
    <source>
        <dbReference type="PROSITE" id="PS51253"/>
    </source>
</evidence>
<reference evidence="5" key="1">
    <citation type="submission" date="2025-08" db="UniProtKB">
        <authorList>
            <consortium name="RefSeq"/>
        </authorList>
    </citation>
    <scope>IDENTIFICATION</scope>
    <source>
        <tissue evidence="5">Muscle</tissue>
    </source>
</reference>
<dbReference type="PANTHER" id="PTHR19303:SF73">
    <property type="entry name" value="PROTEIN PDC2"/>
    <property type="match status" value="1"/>
</dbReference>
<dbReference type="PANTHER" id="PTHR19303">
    <property type="entry name" value="TRANSPOSON"/>
    <property type="match status" value="1"/>
</dbReference>
<dbReference type="Gene3D" id="1.10.10.60">
    <property type="entry name" value="Homeodomain-like"/>
    <property type="match status" value="1"/>
</dbReference>
<dbReference type="InterPro" id="IPR050863">
    <property type="entry name" value="CenT-Element_Derived"/>
</dbReference>
<accession>A0ABM1BR54</accession>
<keyword evidence="2" id="KW-0238">DNA-binding</keyword>
<dbReference type="SUPFAM" id="SSF46689">
    <property type="entry name" value="Homeodomain-like"/>
    <property type="match status" value="1"/>
</dbReference>
<name>A0ABM1BR54_LIMPO</name>
<gene>
    <name evidence="5" type="primary">LOC106471018</name>
</gene>
<organism evidence="4 5">
    <name type="scientific">Limulus polyphemus</name>
    <name type="common">Atlantic horseshoe crab</name>
    <dbReference type="NCBI Taxonomy" id="6850"/>
    <lineage>
        <taxon>Eukaryota</taxon>
        <taxon>Metazoa</taxon>
        <taxon>Ecdysozoa</taxon>
        <taxon>Arthropoda</taxon>
        <taxon>Chelicerata</taxon>
        <taxon>Merostomata</taxon>
        <taxon>Xiphosura</taxon>
        <taxon>Limulidae</taxon>
        <taxon>Limulus</taxon>
    </lineage>
</organism>
<evidence type="ECO:0000256" key="1">
    <source>
        <dbReference type="ARBA" id="ARBA00004123"/>
    </source>
</evidence>
<evidence type="ECO:0000313" key="5">
    <source>
        <dbReference type="RefSeq" id="XP_013787056.1"/>
    </source>
</evidence>
<protein>
    <submittedName>
        <fullName evidence="5">Tigger transposable element-derived protein 6-like</fullName>
    </submittedName>
</protein>
<evidence type="ECO:0000256" key="2">
    <source>
        <dbReference type="ARBA" id="ARBA00023125"/>
    </source>
</evidence>
<dbReference type="Proteomes" id="UP000694941">
    <property type="component" value="Unplaced"/>
</dbReference>
<dbReference type="GeneID" id="106471018"/>